<keyword evidence="1" id="KW-0479">Metal-binding</keyword>
<gene>
    <name evidence="3" type="ORF">F9C07_2244532</name>
</gene>
<dbReference type="Pfam" id="PF11917">
    <property type="entry name" value="DUF3435"/>
    <property type="match status" value="1"/>
</dbReference>
<dbReference type="InterPro" id="IPR013087">
    <property type="entry name" value="Znf_C2H2_type"/>
</dbReference>
<reference evidence="4" key="1">
    <citation type="journal article" date="2021" name="G3 (Bethesda)">
        <title>Chromosome assembled and annotated genome sequence of Aspergillus flavus NRRL 3357.</title>
        <authorList>
            <person name="Skerker J.M."/>
            <person name="Pianalto K.M."/>
            <person name="Mondo S.J."/>
            <person name="Yang K."/>
            <person name="Arkin A.P."/>
            <person name="Keller N.P."/>
            <person name="Grigoriev I.V."/>
            <person name="Louise Glass N.L."/>
        </authorList>
    </citation>
    <scope>NUCLEOTIDE SEQUENCE [LARGE SCALE GENOMIC DNA]</scope>
    <source>
        <strain evidence="4">ATCC 200026 / FGSC A1120 / IAM 13836 / NRRL 3357 / JCM 12722 / SRRC 167</strain>
    </source>
</reference>
<evidence type="ECO:0000259" key="2">
    <source>
        <dbReference type="PROSITE" id="PS50157"/>
    </source>
</evidence>
<dbReference type="EMBL" id="CP044618">
    <property type="protein sequence ID" value="QRD90572.1"/>
    <property type="molecule type" value="Genomic_DNA"/>
</dbReference>
<protein>
    <recommendedName>
        <fullName evidence="2">C2H2-type domain-containing protein</fullName>
    </recommendedName>
</protein>
<dbReference type="PANTHER" id="PTHR37535:SF3">
    <property type="entry name" value="FLUG DOMAIN-CONTAINING PROTEIN"/>
    <property type="match status" value="1"/>
</dbReference>
<feature type="domain" description="C2H2-type" evidence="2">
    <location>
        <begin position="706"/>
        <end position="736"/>
    </location>
</feature>
<dbReference type="AlphaFoldDB" id="A0A7U2MVC9"/>
<dbReference type="PROSITE" id="PS00028">
    <property type="entry name" value="ZINC_FINGER_C2H2_1"/>
    <property type="match status" value="1"/>
</dbReference>
<proteinExistence type="predicted"/>
<evidence type="ECO:0000313" key="3">
    <source>
        <dbReference type="EMBL" id="QRD90572.1"/>
    </source>
</evidence>
<accession>A0A7U2MVC9</accession>
<dbReference type="PROSITE" id="PS50157">
    <property type="entry name" value="ZINC_FINGER_C2H2_2"/>
    <property type="match status" value="1"/>
</dbReference>
<evidence type="ECO:0000256" key="1">
    <source>
        <dbReference type="PROSITE-ProRule" id="PRU00042"/>
    </source>
</evidence>
<dbReference type="GO" id="GO:0008270">
    <property type="term" value="F:zinc ion binding"/>
    <property type="evidence" value="ECO:0007669"/>
    <property type="project" value="UniProtKB-KW"/>
</dbReference>
<keyword evidence="4" id="KW-1185">Reference proteome</keyword>
<dbReference type="VEuPathDB" id="FungiDB:F9C07_2244532"/>
<dbReference type="Proteomes" id="UP000596276">
    <property type="component" value="Chromosome 4"/>
</dbReference>
<organism evidence="3 4">
    <name type="scientific">Aspergillus flavus (strain ATCC 200026 / FGSC A1120 / IAM 13836 / NRRL 3357 / JCM 12722 / SRRC 167)</name>
    <dbReference type="NCBI Taxonomy" id="332952"/>
    <lineage>
        <taxon>Eukaryota</taxon>
        <taxon>Fungi</taxon>
        <taxon>Dikarya</taxon>
        <taxon>Ascomycota</taxon>
        <taxon>Pezizomycotina</taxon>
        <taxon>Eurotiomycetes</taxon>
        <taxon>Eurotiomycetidae</taxon>
        <taxon>Eurotiales</taxon>
        <taxon>Aspergillaceae</taxon>
        <taxon>Aspergillus</taxon>
        <taxon>Aspergillus subgen. Circumdati</taxon>
    </lineage>
</organism>
<dbReference type="InterPro" id="IPR021842">
    <property type="entry name" value="DUF3435"/>
</dbReference>
<sequence length="750" mass="86888">MLPEGFKTIKLENHDNSETKRSVLDRTEKEYDRALMYFDMFVANHEGAVSPPDIRTYKGFMEFLGRNVKGRLSKGKTPVLSTLDGMRRDLDAGLARRRSYHVPEHVSTTIKEWMKKDLKQLLDIPDLQMSRDAFSRNDLKIVQKHLWCQDSYEYRGIYPERSRVELSASMLLYCFTSARTGEVYESTARRTLAREQGGAEAEKNLRAAVMAACYKHFRLSIEWVGGEIMLVLNYNRDYLKGFWRKEQSELPIHGFYERYTEEMPLILNLLTFFLPLASADKAFRDYDSTGEILDRVDLLAATLQEGDDKSVETIHFKPNILDIPIFRPRDEQNIANTTGRSRGADAFGKMFAALGQRAGYPDNITVRACRRSALMEADKSFSKTARMKFSGHVNPGTFGRSYTHRVVEVDGAASFLGIQSRRDHIENNRSMGARRNPQLYQSLPAKAELEFQDRDDVVQIDTEIQALKRQLMGLNNQDSKSVEQQRRHLEARRQRLYLDELARIRHDQPRRLELVSKHAPQTVFYYARKVMPERNLLAELLPQETELRSSTGRMALRALEAICSQMVSVCYLSSIAPVDGKCLCGEPVEKYHPHRRWLHLYRCYAKQLAAISADNFAELCVECDLWYNDLGKWTKHCEEHLISSHNLLRCDPIIFRNAPVKAGFCPFCLGEEIMSPRKRMTQYLDRSEWYKHVQSHLSPKALSGMFHCRHPACQENIQTLENLECHLRDVHFYNPPRGKKRKIHPTKEEQ</sequence>
<name>A0A7U2MVC9_ASPFN</name>
<keyword evidence="1" id="KW-0863">Zinc-finger</keyword>
<evidence type="ECO:0000313" key="4">
    <source>
        <dbReference type="Proteomes" id="UP000596276"/>
    </source>
</evidence>
<dbReference type="PANTHER" id="PTHR37535">
    <property type="entry name" value="FLUG DOMAIN PROTEIN"/>
    <property type="match status" value="1"/>
</dbReference>
<dbReference type="VEuPathDB" id="FungiDB:AFLA_011878"/>
<keyword evidence="1" id="KW-0862">Zinc</keyword>